<evidence type="ECO:0000256" key="2">
    <source>
        <dbReference type="ARBA" id="ARBA00006906"/>
    </source>
</evidence>
<proteinExistence type="inferred from homology"/>
<comment type="similarity">
    <text evidence="2">Belongs to the KHG/KDPG aldolase family.</text>
</comment>
<evidence type="ECO:0000313" key="6">
    <source>
        <dbReference type="EMBL" id="CAE7302978.1"/>
    </source>
</evidence>
<dbReference type="GO" id="GO:0016829">
    <property type="term" value="F:lyase activity"/>
    <property type="evidence" value="ECO:0007669"/>
    <property type="project" value="UniProtKB-KW"/>
</dbReference>
<reference evidence="6" key="1">
    <citation type="submission" date="2021-02" db="EMBL/GenBank/DDBJ databases">
        <authorList>
            <person name="Dougan E. K."/>
            <person name="Rhodes N."/>
            <person name="Thang M."/>
            <person name="Chan C."/>
        </authorList>
    </citation>
    <scope>NUCLEOTIDE SEQUENCE</scope>
</reference>
<dbReference type="InterPro" id="IPR013785">
    <property type="entry name" value="Aldolase_TIM"/>
</dbReference>
<comment type="subunit">
    <text evidence="3">Homotrimer.</text>
</comment>
<dbReference type="EMBL" id="CAJNIZ010010580">
    <property type="protein sequence ID" value="CAE7302978.1"/>
    <property type="molecule type" value="Genomic_DNA"/>
</dbReference>
<dbReference type="PANTHER" id="PTHR30246:SF1">
    <property type="entry name" value="2-DEHYDRO-3-DEOXY-6-PHOSPHOGALACTONATE ALDOLASE-RELATED"/>
    <property type="match status" value="1"/>
</dbReference>
<name>A0A812NEJ1_SYMPI</name>
<keyword evidence="4" id="KW-0456">Lyase</keyword>
<dbReference type="PANTHER" id="PTHR30246">
    <property type="entry name" value="2-KETO-3-DEOXY-6-PHOSPHOGLUCONATE ALDOLASE"/>
    <property type="match status" value="1"/>
</dbReference>
<dbReference type="SUPFAM" id="SSF51569">
    <property type="entry name" value="Aldolase"/>
    <property type="match status" value="1"/>
</dbReference>
<dbReference type="CDD" id="cd00452">
    <property type="entry name" value="KDPG_aldolase"/>
    <property type="match status" value="1"/>
</dbReference>
<evidence type="ECO:0000256" key="3">
    <source>
        <dbReference type="ARBA" id="ARBA00011233"/>
    </source>
</evidence>
<evidence type="ECO:0000256" key="1">
    <source>
        <dbReference type="ARBA" id="ARBA00004761"/>
    </source>
</evidence>
<organism evidence="6 7">
    <name type="scientific">Symbiodinium pilosum</name>
    <name type="common">Dinoflagellate</name>
    <dbReference type="NCBI Taxonomy" id="2952"/>
    <lineage>
        <taxon>Eukaryota</taxon>
        <taxon>Sar</taxon>
        <taxon>Alveolata</taxon>
        <taxon>Dinophyceae</taxon>
        <taxon>Suessiales</taxon>
        <taxon>Symbiodiniaceae</taxon>
        <taxon>Symbiodinium</taxon>
    </lineage>
</organism>
<dbReference type="Pfam" id="PF01081">
    <property type="entry name" value="Aldolase"/>
    <property type="match status" value="1"/>
</dbReference>
<dbReference type="Proteomes" id="UP000649617">
    <property type="component" value="Unassembled WGS sequence"/>
</dbReference>
<dbReference type="Gene3D" id="3.20.20.70">
    <property type="entry name" value="Aldolase class I"/>
    <property type="match status" value="1"/>
</dbReference>
<dbReference type="InterPro" id="IPR000887">
    <property type="entry name" value="Aldlse_KDPG_KHG"/>
</dbReference>
<gene>
    <name evidence="6" type="primary">kdgA</name>
    <name evidence="6" type="ORF">SPIL2461_LOCUS6841</name>
</gene>
<evidence type="ECO:0000256" key="4">
    <source>
        <dbReference type="ARBA" id="ARBA00023239"/>
    </source>
</evidence>
<keyword evidence="7" id="KW-1185">Reference proteome</keyword>
<sequence length="159" mass="16992">MQLAESAQVKQITVAKAKGASFALSPIDPLDFVEECHRQGVLAIPSALTSNECWALHRRGTRLIKLFPAGLLSPAILKSMLDITPLGENLNILPSGSVTPENAKKWLEAGAAVIGMGSNLVGKDVSFHPGTEDFNKARADWQATGRSTAEKVFKELVAV</sequence>
<dbReference type="OrthoDB" id="435258at2759"/>
<evidence type="ECO:0000256" key="5">
    <source>
        <dbReference type="ARBA" id="ARBA00023277"/>
    </source>
</evidence>
<comment type="pathway">
    <text evidence="1">Carbohydrate acid metabolism.</text>
</comment>
<keyword evidence="5" id="KW-0119">Carbohydrate metabolism</keyword>
<dbReference type="AlphaFoldDB" id="A0A812NEJ1"/>
<comment type="caution">
    <text evidence="6">The sequence shown here is derived from an EMBL/GenBank/DDBJ whole genome shotgun (WGS) entry which is preliminary data.</text>
</comment>
<protein>
    <submittedName>
        <fullName evidence="6">KdgA protein</fullName>
    </submittedName>
</protein>
<evidence type="ECO:0000313" key="7">
    <source>
        <dbReference type="Proteomes" id="UP000649617"/>
    </source>
</evidence>
<accession>A0A812NEJ1</accession>